<gene>
    <name evidence="13" type="ORF">BD324DRAFT_634855</name>
</gene>
<evidence type="ECO:0000256" key="5">
    <source>
        <dbReference type="ARBA" id="ARBA00022892"/>
    </source>
</evidence>
<keyword evidence="4" id="KW-0963">Cytoplasm</keyword>
<evidence type="ECO:0000256" key="10">
    <source>
        <dbReference type="SAM" id="Coils"/>
    </source>
</evidence>
<dbReference type="STRING" id="4999.A0A1Y1U9P8"/>
<keyword evidence="6" id="KW-0653">Protein transport</keyword>
<dbReference type="GeneID" id="33558574"/>
<dbReference type="FunFam" id="1.10.10.750:FF:000003">
    <property type="entry name" value="GTPase activating protein (Evi5)"/>
    <property type="match status" value="1"/>
</dbReference>
<feature type="coiled-coil region" evidence="10">
    <location>
        <begin position="691"/>
        <end position="753"/>
    </location>
</feature>
<reference evidence="13 14" key="1">
    <citation type="submission" date="2017-03" db="EMBL/GenBank/DDBJ databases">
        <title>Widespread Adenine N6-methylation of Active Genes in Fungi.</title>
        <authorList>
            <consortium name="DOE Joint Genome Institute"/>
            <person name="Mondo S.J."/>
            <person name="Dannebaum R.O."/>
            <person name="Kuo R.C."/>
            <person name="Louie K.B."/>
            <person name="Bewick A.J."/>
            <person name="Labutti K."/>
            <person name="Haridas S."/>
            <person name="Kuo A."/>
            <person name="Salamov A."/>
            <person name="Ahrendt S.R."/>
            <person name="Lau R."/>
            <person name="Bowen B.P."/>
            <person name="Lipzen A."/>
            <person name="Sullivan W."/>
            <person name="Andreopoulos W.B."/>
            <person name="Clum A."/>
            <person name="Lindquist E."/>
            <person name="Daum C."/>
            <person name="Northen T.R."/>
            <person name="Ramamoorthy G."/>
            <person name="Schmitz R.J."/>
            <person name="Gryganskyi A."/>
            <person name="Culley D."/>
            <person name="Magnuson J."/>
            <person name="James T.Y."/>
            <person name="O'Malley M.A."/>
            <person name="Stajich J.E."/>
            <person name="Spatafora J.W."/>
            <person name="Visel A."/>
            <person name="Grigoriev I.V."/>
        </authorList>
    </citation>
    <scope>NUCLEOTIDE SEQUENCE [LARGE SCALE GENOMIC DNA]</scope>
    <source>
        <strain evidence="13 14">NRRL Y-17943</strain>
    </source>
</reference>
<feature type="compositionally biased region" description="Polar residues" evidence="11">
    <location>
        <begin position="284"/>
        <end position="296"/>
    </location>
</feature>
<dbReference type="AlphaFoldDB" id="A0A1Y1U9P8"/>
<dbReference type="Gene3D" id="1.10.10.750">
    <property type="entry name" value="Ypt/Rab-GAP domain of gyp1p, domain 1"/>
    <property type="match status" value="1"/>
</dbReference>
<feature type="domain" description="Rab-GAP TBC" evidence="12">
    <location>
        <begin position="400"/>
        <end position="585"/>
    </location>
</feature>
<dbReference type="InterPro" id="IPR035969">
    <property type="entry name" value="Rab-GAP_TBC_sf"/>
</dbReference>
<dbReference type="Gene3D" id="1.10.8.270">
    <property type="entry name" value="putative rabgap domain of human tbc1 domain family member 14 like domains"/>
    <property type="match status" value="1"/>
</dbReference>
<evidence type="ECO:0000313" key="13">
    <source>
        <dbReference type="EMBL" id="ORX34760.1"/>
    </source>
</evidence>
<feature type="region of interest" description="Disordered" evidence="11">
    <location>
        <begin position="234"/>
        <end position="296"/>
    </location>
</feature>
<dbReference type="PANTHER" id="PTHR47219">
    <property type="entry name" value="RAB GTPASE-ACTIVATING PROTEIN 1-LIKE"/>
    <property type="match status" value="1"/>
</dbReference>
<keyword evidence="3" id="KW-0343">GTPase activation</keyword>
<dbReference type="Gene3D" id="1.10.472.80">
    <property type="entry name" value="Ypt/Rab-GAP domain of gyp1p, domain 3"/>
    <property type="match status" value="1"/>
</dbReference>
<evidence type="ECO:0000256" key="4">
    <source>
        <dbReference type="ARBA" id="ARBA00022490"/>
    </source>
</evidence>
<dbReference type="PROSITE" id="PS50086">
    <property type="entry name" value="TBC_RABGAP"/>
    <property type="match status" value="1"/>
</dbReference>
<dbReference type="InterPro" id="IPR000195">
    <property type="entry name" value="Rab-GAP-TBC_dom"/>
</dbReference>
<comment type="similarity">
    <text evidence="8">Belongs to the GYP5 family.</text>
</comment>
<feature type="compositionally biased region" description="Acidic residues" evidence="11">
    <location>
        <begin position="21"/>
        <end position="35"/>
    </location>
</feature>
<evidence type="ECO:0000259" key="12">
    <source>
        <dbReference type="PROSITE" id="PS50086"/>
    </source>
</evidence>
<evidence type="ECO:0000256" key="2">
    <source>
        <dbReference type="ARBA" id="ARBA00022448"/>
    </source>
</evidence>
<evidence type="ECO:0000256" key="7">
    <source>
        <dbReference type="ARBA" id="ARBA00023054"/>
    </source>
</evidence>
<feature type="compositionally biased region" description="Basic and acidic residues" evidence="11">
    <location>
        <begin position="1"/>
        <end position="13"/>
    </location>
</feature>
<sequence>MSTEEDQHSKSPSDENLAAAEELELTDEPLDDVEDVTSRNVTISPAKKQLETGLPTSQSPSKSPSTSPGKVKAAAAMFEKGSSSLDRPKPASSGSFRSIPASSSKTSLVPSSSPPTRTQSRTPSITSPSATHLDLPASTKDVEITGEPSTPTQVPKAGTNEAFSEISLSATTPRNATAADKAEARSYALAPMPAASSPRESDVPLPETSKAQKPKASFFTSALGLASSVSAASASTSGIESPKPTRSTSSTSNGSGWRSTVSNILGSRTTTTPSPNPPVVDATSPISSQTTIRSPVSAALRSTSTGFIVNRMDSPVASRDRRISRQDGGEDKLRAGFERVRGEMEDAAREMRKEQHHAEEDDIRQSSSNVDWIFWGAVVQDYEEVARERPRELSRAIQQGIPPVIRGAIWQLMSSSKSTPLEETYKALLKQTSSHEKAIAKDINRTFPNHKFFQEAGGVGQESLFMVVKAFSLYDEDVGYTQGLAFIVAALLLNMPDEEAFCVLVRLMDSYNLRSLFLADMPGLQLRLFQFDRLVEELLPLVHTHFIKKGVKSSMFASQWFMTLFSYRFPLSLVYRVLDIVFAEGIEAIFRFSLALLHQSQDKIVNLEFEQILQFLQTDLFEIYRRKPDEADTKESDNDGKGAADDEEGDWRANGFVRDAYEMKITPFMLDSYEAEYDDMCRAQNKHALELDQLRNANRSLSTQVKQLEASLAAINQEHVELVRQLVMSKIDKEETENELVRYKMLYAELAHAQQDALSTHSRLSGPS</sequence>
<dbReference type="GO" id="GO:0015031">
    <property type="term" value="P:protein transport"/>
    <property type="evidence" value="ECO:0007669"/>
    <property type="project" value="UniProtKB-KW"/>
</dbReference>
<dbReference type="SMART" id="SM00164">
    <property type="entry name" value="TBC"/>
    <property type="match status" value="1"/>
</dbReference>
<dbReference type="SUPFAM" id="SSF47923">
    <property type="entry name" value="Ypt/Rab-GAP domain of gyp1p"/>
    <property type="match status" value="2"/>
</dbReference>
<evidence type="ECO:0000256" key="8">
    <source>
        <dbReference type="ARBA" id="ARBA00061661"/>
    </source>
</evidence>
<evidence type="ECO:0000256" key="3">
    <source>
        <dbReference type="ARBA" id="ARBA00022468"/>
    </source>
</evidence>
<comment type="caution">
    <text evidence="13">The sequence shown here is derived from an EMBL/GenBank/DDBJ whole genome shotgun (WGS) entry which is preliminary data.</text>
</comment>
<keyword evidence="14" id="KW-1185">Reference proteome</keyword>
<evidence type="ECO:0000256" key="6">
    <source>
        <dbReference type="ARBA" id="ARBA00022927"/>
    </source>
</evidence>
<dbReference type="GO" id="GO:0016192">
    <property type="term" value="P:vesicle-mediated transport"/>
    <property type="evidence" value="ECO:0007669"/>
    <property type="project" value="UniProtKB-KW"/>
</dbReference>
<keyword evidence="2" id="KW-0813">Transport</keyword>
<dbReference type="RefSeq" id="XP_021869002.1">
    <property type="nucleotide sequence ID" value="XM_022016765.1"/>
</dbReference>
<dbReference type="FunFam" id="1.10.8.270:FF:000001">
    <property type="entry name" value="TBC1 domain family member 1"/>
    <property type="match status" value="1"/>
</dbReference>
<dbReference type="Proteomes" id="UP000193218">
    <property type="component" value="Unassembled WGS sequence"/>
</dbReference>
<dbReference type="PANTHER" id="PTHR47219:SF9">
    <property type="entry name" value="GTPASE ACTIVATING PROTEIN AND CENTROSOME-ASSOCIATED, ISOFORM B"/>
    <property type="match status" value="1"/>
</dbReference>
<name>A0A1Y1U9P8_9TREE</name>
<dbReference type="GO" id="GO:0031267">
    <property type="term" value="F:small GTPase binding"/>
    <property type="evidence" value="ECO:0007669"/>
    <property type="project" value="TreeGrafter"/>
</dbReference>
<evidence type="ECO:0000256" key="9">
    <source>
        <dbReference type="ARBA" id="ARBA00072088"/>
    </source>
</evidence>
<proteinExistence type="inferred from homology"/>
<feature type="compositionally biased region" description="Polar residues" evidence="11">
    <location>
        <begin position="166"/>
        <end position="175"/>
    </location>
</feature>
<protein>
    <recommendedName>
        <fullName evidence="9">GTPase-activating protein GYP5</fullName>
    </recommendedName>
</protein>
<feature type="compositionally biased region" description="Low complexity" evidence="11">
    <location>
        <begin position="100"/>
        <end position="129"/>
    </location>
</feature>
<dbReference type="OrthoDB" id="295078at2759"/>
<feature type="compositionally biased region" description="Low complexity" evidence="11">
    <location>
        <begin position="55"/>
        <end position="68"/>
    </location>
</feature>
<comment type="subcellular location">
    <subcellularLocation>
        <location evidence="1">Cytoplasm</location>
    </subcellularLocation>
</comment>
<feature type="region of interest" description="Disordered" evidence="11">
    <location>
        <begin position="1"/>
        <end position="214"/>
    </location>
</feature>
<feature type="compositionally biased region" description="Low complexity" evidence="11">
    <location>
        <begin position="245"/>
        <end position="260"/>
    </location>
</feature>
<dbReference type="EMBL" id="NBSH01000013">
    <property type="protein sequence ID" value="ORX34760.1"/>
    <property type="molecule type" value="Genomic_DNA"/>
</dbReference>
<evidence type="ECO:0000256" key="11">
    <source>
        <dbReference type="SAM" id="MobiDB-lite"/>
    </source>
</evidence>
<dbReference type="InterPro" id="IPR050302">
    <property type="entry name" value="Rab_GAP_TBC_domain"/>
</dbReference>
<evidence type="ECO:0000256" key="1">
    <source>
        <dbReference type="ARBA" id="ARBA00004496"/>
    </source>
</evidence>
<dbReference type="GO" id="GO:0005737">
    <property type="term" value="C:cytoplasm"/>
    <property type="evidence" value="ECO:0007669"/>
    <property type="project" value="UniProtKB-SubCell"/>
</dbReference>
<keyword evidence="7 10" id="KW-0175">Coiled coil</keyword>
<organism evidence="13 14">
    <name type="scientific">Kockovaella imperatae</name>
    <dbReference type="NCBI Taxonomy" id="4999"/>
    <lineage>
        <taxon>Eukaryota</taxon>
        <taxon>Fungi</taxon>
        <taxon>Dikarya</taxon>
        <taxon>Basidiomycota</taxon>
        <taxon>Agaricomycotina</taxon>
        <taxon>Tremellomycetes</taxon>
        <taxon>Tremellales</taxon>
        <taxon>Cuniculitremaceae</taxon>
        <taxon>Kockovaella</taxon>
    </lineage>
</organism>
<dbReference type="FunFam" id="1.10.472.80:FF:000044">
    <property type="entry name" value="GTPase-activating protein GYP5"/>
    <property type="match status" value="1"/>
</dbReference>
<dbReference type="InParanoid" id="A0A1Y1U9P8"/>
<evidence type="ECO:0000313" key="14">
    <source>
        <dbReference type="Proteomes" id="UP000193218"/>
    </source>
</evidence>
<dbReference type="GO" id="GO:0005096">
    <property type="term" value="F:GTPase activator activity"/>
    <property type="evidence" value="ECO:0007669"/>
    <property type="project" value="UniProtKB-KW"/>
</dbReference>
<keyword evidence="5" id="KW-0931">ER-Golgi transport</keyword>
<dbReference type="Pfam" id="PF23436">
    <property type="entry name" value="RabGap-TBC_2"/>
    <property type="match status" value="1"/>
</dbReference>
<accession>A0A1Y1U9P8</accession>